<dbReference type="Proteomes" id="UP000070434">
    <property type="component" value="Chromosome 1"/>
</dbReference>
<protein>
    <submittedName>
        <fullName evidence="1">Uncharacterized protein</fullName>
    </submittedName>
</protein>
<name>A0AAW3Q1G5_9BURK</name>
<comment type="caution">
    <text evidence="1">The sequence shown here is derived from an EMBL/GenBank/DDBJ whole genome shotgun (WGS) entry which is preliminary data.</text>
</comment>
<organism evidence="1 2">
    <name type="scientific">Burkholderia anthina</name>
    <dbReference type="NCBI Taxonomy" id="179879"/>
    <lineage>
        <taxon>Bacteria</taxon>
        <taxon>Pseudomonadati</taxon>
        <taxon>Pseudomonadota</taxon>
        <taxon>Betaproteobacteria</taxon>
        <taxon>Burkholderiales</taxon>
        <taxon>Burkholderiaceae</taxon>
        <taxon>Burkholderia</taxon>
        <taxon>Burkholderia cepacia complex</taxon>
    </lineage>
</organism>
<proteinExistence type="predicted"/>
<accession>A0AAW3Q1G5</accession>
<sequence>MDEPEIDWEVAPKNARWWAMDADGRAYWYSMPDIKPFTDFWGVDMVEAPAFEFGGDWRMSLVERPT</sequence>
<gene>
    <name evidence="1" type="ORF">WS64_06580</name>
</gene>
<evidence type="ECO:0000313" key="1">
    <source>
        <dbReference type="EMBL" id="KWZ35232.1"/>
    </source>
</evidence>
<dbReference type="EMBL" id="LNJP01000001">
    <property type="protein sequence ID" value="KWZ35232.1"/>
    <property type="molecule type" value="Genomic_DNA"/>
</dbReference>
<reference evidence="1 2" key="1">
    <citation type="submission" date="2015-11" db="EMBL/GenBank/DDBJ databases">
        <authorList>
            <person name="Sahl J."/>
            <person name="Wagner D."/>
            <person name="Keim P."/>
        </authorList>
    </citation>
    <scope>NUCLEOTIDE SEQUENCE [LARGE SCALE GENOMIC DNA]</scope>
    <source>
        <strain evidence="1 2">AZ-4-2-10-S1-D7</strain>
    </source>
</reference>
<evidence type="ECO:0000313" key="2">
    <source>
        <dbReference type="Proteomes" id="UP000070434"/>
    </source>
</evidence>
<dbReference type="RefSeq" id="WP_060966054.1">
    <property type="nucleotide sequence ID" value="NZ_CM003768.1"/>
</dbReference>
<dbReference type="AlphaFoldDB" id="A0AAW3Q1G5"/>